<keyword evidence="1" id="KW-1133">Transmembrane helix</keyword>
<reference evidence="3" key="1">
    <citation type="journal article" date="2019" name="Int. J. Syst. Evol. Microbiol.">
        <title>The Global Catalogue of Microorganisms (GCM) 10K type strain sequencing project: providing services to taxonomists for standard genome sequencing and annotation.</title>
        <authorList>
            <consortium name="The Broad Institute Genomics Platform"/>
            <consortium name="The Broad Institute Genome Sequencing Center for Infectious Disease"/>
            <person name="Wu L."/>
            <person name="Ma J."/>
        </authorList>
    </citation>
    <scope>NUCLEOTIDE SEQUENCE [LARGE SCALE GENOMIC DNA]</scope>
    <source>
        <strain evidence="3">KCTC 12861</strain>
    </source>
</reference>
<keyword evidence="1" id="KW-0812">Transmembrane</keyword>
<sequence length="134" mass="15228">MFFSPFGRISREPYWLAFGLIWCILFIALNITVGSMQDTYITSGTTELPLAEIYSDMLSTNPLLYPLLLFTNFIVFMLVMKRLQDRGITGFVALTLFLPFLNLIVPIVVGFLKTQDGPNKYGPTANSRPIRPKR</sequence>
<gene>
    <name evidence="2" type="ORF">GCM10007094_38050</name>
</gene>
<evidence type="ECO:0000256" key="1">
    <source>
        <dbReference type="SAM" id="Phobius"/>
    </source>
</evidence>
<dbReference type="PANTHER" id="PTHR34980">
    <property type="entry name" value="INNER MEMBRANE PROTEIN-RELATED-RELATED"/>
    <property type="match status" value="1"/>
</dbReference>
<dbReference type="EMBL" id="BMXE01000008">
    <property type="protein sequence ID" value="GHB45061.1"/>
    <property type="molecule type" value="Genomic_DNA"/>
</dbReference>
<dbReference type="InterPro" id="IPR008523">
    <property type="entry name" value="DUF805"/>
</dbReference>
<name>A0ABQ3EL03_9HYPH</name>
<evidence type="ECO:0000313" key="2">
    <source>
        <dbReference type="EMBL" id="GHB45061.1"/>
    </source>
</evidence>
<keyword evidence="1" id="KW-0472">Membrane</keyword>
<evidence type="ECO:0008006" key="4">
    <source>
        <dbReference type="Google" id="ProtNLM"/>
    </source>
</evidence>
<dbReference type="Pfam" id="PF05656">
    <property type="entry name" value="DUF805"/>
    <property type="match status" value="1"/>
</dbReference>
<feature type="transmembrane region" description="Helical" evidence="1">
    <location>
        <begin position="63"/>
        <end position="79"/>
    </location>
</feature>
<feature type="transmembrane region" description="Helical" evidence="1">
    <location>
        <begin position="91"/>
        <end position="112"/>
    </location>
</feature>
<keyword evidence="3" id="KW-1185">Reference proteome</keyword>
<feature type="transmembrane region" description="Helical" evidence="1">
    <location>
        <begin position="12"/>
        <end position="33"/>
    </location>
</feature>
<protein>
    <recommendedName>
        <fullName evidence="4">DUF805 domain-containing protein</fullName>
    </recommendedName>
</protein>
<evidence type="ECO:0000313" key="3">
    <source>
        <dbReference type="Proteomes" id="UP000637980"/>
    </source>
</evidence>
<comment type="caution">
    <text evidence="2">The sequence shown here is derived from an EMBL/GenBank/DDBJ whole genome shotgun (WGS) entry which is preliminary data.</text>
</comment>
<organism evidence="2 3">
    <name type="scientific">Pseudovibrio japonicus</name>
    <dbReference type="NCBI Taxonomy" id="366534"/>
    <lineage>
        <taxon>Bacteria</taxon>
        <taxon>Pseudomonadati</taxon>
        <taxon>Pseudomonadota</taxon>
        <taxon>Alphaproteobacteria</taxon>
        <taxon>Hyphomicrobiales</taxon>
        <taxon>Stappiaceae</taxon>
        <taxon>Pseudovibrio</taxon>
    </lineage>
</organism>
<dbReference type="Proteomes" id="UP000637980">
    <property type="component" value="Unassembled WGS sequence"/>
</dbReference>
<accession>A0ABQ3EL03</accession>
<proteinExistence type="predicted"/>